<dbReference type="InterPro" id="IPR040079">
    <property type="entry name" value="Glutathione_S-Trfase"/>
</dbReference>
<dbReference type="SFLD" id="SFLDG00358">
    <property type="entry name" value="Main_(cytGST)"/>
    <property type="match status" value="1"/>
</dbReference>
<gene>
    <name evidence="4" type="ORF">J8A68_004819</name>
</gene>
<organism evidence="4 5">
    <name type="scientific">[Candida] subhashii</name>
    <dbReference type="NCBI Taxonomy" id="561895"/>
    <lineage>
        <taxon>Eukaryota</taxon>
        <taxon>Fungi</taxon>
        <taxon>Dikarya</taxon>
        <taxon>Ascomycota</taxon>
        <taxon>Saccharomycotina</taxon>
        <taxon>Pichiomycetes</taxon>
        <taxon>Debaryomycetaceae</taxon>
        <taxon>Spathaspora</taxon>
    </lineage>
</organism>
<dbReference type="CDD" id="cd03048">
    <property type="entry name" value="GST_N_Ure2p_like"/>
    <property type="match status" value="1"/>
</dbReference>
<evidence type="ECO:0000259" key="2">
    <source>
        <dbReference type="PROSITE" id="PS50404"/>
    </source>
</evidence>
<evidence type="ECO:0000313" key="5">
    <source>
        <dbReference type="Proteomes" id="UP000694255"/>
    </source>
</evidence>
<dbReference type="InterPro" id="IPR004046">
    <property type="entry name" value="GST_C"/>
</dbReference>
<accession>A0A8J5UK51</accession>
<dbReference type="AlphaFoldDB" id="A0A8J5UK51"/>
<dbReference type="PROSITE" id="PS50405">
    <property type="entry name" value="GST_CTER"/>
    <property type="match status" value="1"/>
</dbReference>
<name>A0A8J5UK51_9ASCO</name>
<keyword evidence="5" id="KW-1185">Reference proteome</keyword>
<dbReference type="Proteomes" id="UP000694255">
    <property type="component" value="Unassembled WGS sequence"/>
</dbReference>
<dbReference type="GeneID" id="73471619"/>
<dbReference type="PANTHER" id="PTHR44051:SF8">
    <property type="entry name" value="GLUTATHIONE S-TRANSFERASE GSTA"/>
    <property type="match status" value="1"/>
</dbReference>
<evidence type="ECO:0000259" key="3">
    <source>
        <dbReference type="PROSITE" id="PS50405"/>
    </source>
</evidence>
<sequence length="214" mass="24980">MTLTLYTAPTGNGFKPTILLNFLNIPFTLHLFPWPTPEIKQEWYLKINPNGRIPSIVDDGIRLNESNAILLYLADKYDKEGKVSYKVNDGDNYWKQIQWLFFQSTQFTNAFQQLFIYRTSNVTDEQVLGKAFANSDNVYSVLEGQLKKGKFIVGDKFTIVDISFVSVHYRMVKTLEGTIYEIKDFAEKYSRCQEWYCTCYSFKEVREAFEKVAN</sequence>
<dbReference type="OrthoDB" id="422574at2759"/>
<feature type="domain" description="GST C-terminal" evidence="3">
    <location>
        <begin position="89"/>
        <end position="214"/>
    </location>
</feature>
<dbReference type="PANTHER" id="PTHR44051">
    <property type="entry name" value="GLUTATHIONE S-TRANSFERASE-RELATED"/>
    <property type="match status" value="1"/>
</dbReference>
<protein>
    <recommendedName>
        <fullName evidence="6">Glutathione S-transferase</fullName>
    </recommendedName>
</protein>
<dbReference type="SFLD" id="SFLDS00019">
    <property type="entry name" value="Glutathione_Transferase_(cytos"/>
    <property type="match status" value="1"/>
</dbReference>
<evidence type="ECO:0008006" key="6">
    <source>
        <dbReference type="Google" id="ProtNLM"/>
    </source>
</evidence>
<feature type="domain" description="GST N-terminal" evidence="2">
    <location>
        <begin position="1"/>
        <end position="81"/>
    </location>
</feature>
<dbReference type="EMBL" id="JAGSYN010000215">
    <property type="protein sequence ID" value="KAG7661666.1"/>
    <property type="molecule type" value="Genomic_DNA"/>
</dbReference>
<reference evidence="4 5" key="1">
    <citation type="journal article" date="2021" name="DNA Res.">
        <title>Genome analysis of Candida subhashii reveals its hybrid nature and dual mitochondrial genome conformations.</title>
        <authorList>
            <person name="Mixao V."/>
            <person name="Hegedusova E."/>
            <person name="Saus E."/>
            <person name="Pryszcz L.P."/>
            <person name="Cillingova A."/>
            <person name="Nosek J."/>
            <person name="Gabaldon T."/>
        </authorList>
    </citation>
    <scope>NUCLEOTIDE SEQUENCE [LARGE SCALE GENOMIC DNA]</scope>
    <source>
        <strain evidence="4 5">CBS 10753</strain>
    </source>
</reference>
<dbReference type="Pfam" id="PF13409">
    <property type="entry name" value="GST_N_2"/>
    <property type="match status" value="1"/>
</dbReference>
<dbReference type="Pfam" id="PF00043">
    <property type="entry name" value="GST_C"/>
    <property type="match status" value="1"/>
</dbReference>
<dbReference type="PROSITE" id="PS50404">
    <property type="entry name" value="GST_NTER"/>
    <property type="match status" value="1"/>
</dbReference>
<comment type="caution">
    <text evidence="4">The sequence shown here is derived from an EMBL/GenBank/DDBJ whole genome shotgun (WGS) entry which is preliminary data.</text>
</comment>
<dbReference type="InterPro" id="IPR010987">
    <property type="entry name" value="Glutathione-S-Trfase_C-like"/>
</dbReference>
<proteinExistence type="inferred from homology"/>
<dbReference type="InterPro" id="IPR004045">
    <property type="entry name" value="Glutathione_S-Trfase_N"/>
</dbReference>
<evidence type="ECO:0000256" key="1">
    <source>
        <dbReference type="ARBA" id="ARBA00007409"/>
    </source>
</evidence>
<comment type="similarity">
    <text evidence="1">Belongs to the GST superfamily.</text>
</comment>
<evidence type="ECO:0000313" key="4">
    <source>
        <dbReference type="EMBL" id="KAG7661666.1"/>
    </source>
</evidence>
<dbReference type="RefSeq" id="XP_049261899.1">
    <property type="nucleotide sequence ID" value="XM_049408819.1"/>
</dbReference>